<name>A0A6V8KBJ4_9ACTN</name>
<dbReference type="GO" id="GO:0004466">
    <property type="term" value="F:long-chain fatty acyl-CoA dehydrogenase activity"/>
    <property type="evidence" value="ECO:0007669"/>
    <property type="project" value="UniProtKB-EC"/>
</dbReference>
<dbReference type="GO" id="GO:0006631">
    <property type="term" value="P:fatty acid metabolic process"/>
    <property type="evidence" value="ECO:0007669"/>
    <property type="project" value="UniProtKB-KW"/>
</dbReference>
<evidence type="ECO:0000256" key="11">
    <source>
        <dbReference type="ARBA" id="ARBA00023002"/>
    </source>
</evidence>
<dbReference type="Proteomes" id="UP000482800">
    <property type="component" value="Unassembled WGS sequence"/>
</dbReference>
<feature type="domain" description="Acyl-CoA oxidase/dehydrogenase middle" evidence="29">
    <location>
        <begin position="163"/>
        <end position="275"/>
    </location>
</feature>
<evidence type="ECO:0000256" key="6">
    <source>
        <dbReference type="ARBA" id="ARBA00012040"/>
    </source>
</evidence>
<evidence type="ECO:0000256" key="13">
    <source>
        <dbReference type="ARBA" id="ARBA00047882"/>
    </source>
</evidence>
<evidence type="ECO:0000256" key="22">
    <source>
        <dbReference type="ARBA" id="ARBA00054301"/>
    </source>
</evidence>
<dbReference type="PANTHER" id="PTHR42803:SF1">
    <property type="entry name" value="BROAD-SPECIFICITY LINEAR ACYL-COA DEHYDROGENASE FADE5"/>
    <property type="match status" value="1"/>
</dbReference>
<comment type="catalytic activity">
    <reaction evidence="18">
        <text>butanoyl-CoA + oxidized [electron-transfer flavoprotein] + H(+) = (2E)-butenoyl-CoA + reduced [electron-transfer flavoprotein]</text>
        <dbReference type="Rhea" id="RHEA:24004"/>
        <dbReference type="Rhea" id="RHEA-COMP:10685"/>
        <dbReference type="Rhea" id="RHEA-COMP:10686"/>
        <dbReference type="ChEBI" id="CHEBI:15378"/>
        <dbReference type="ChEBI" id="CHEBI:57332"/>
        <dbReference type="ChEBI" id="CHEBI:57371"/>
        <dbReference type="ChEBI" id="CHEBI:57692"/>
        <dbReference type="ChEBI" id="CHEBI:58307"/>
    </reaction>
</comment>
<dbReference type="GO" id="GO:0016937">
    <property type="term" value="F:short-chain fatty acyl-CoA dehydrogenase activity"/>
    <property type="evidence" value="ECO:0007669"/>
    <property type="project" value="UniProtKB-EC"/>
</dbReference>
<evidence type="ECO:0000256" key="5">
    <source>
        <dbReference type="ARBA" id="ARBA00012033"/>
    </source>
</evidence>
<evidence type="ECO:0000256" key="15">
    <source>
        <dbReference type="ARBA" id="ARBA00049247"/>
    </source>
</evidence>
<comment type="catalytic activity">
    <reaction evidence="19">
        <text>decanoyl-CoA + oxidized [electron-transfer flavoprotein] + H(+) = (2E)-decenoyl-CoA + reduced [electron-transfer flavoprotein]</text>
        <dbReference type="Rhea" id="RHEA:48176"/>
        <dbReference type="Rhea" id="RHEA-COMP:10685"/>
        <dbReference type="Rhea" id="RHEA-COMP:10686"/>
        <dbReference type="ChEBI" id="CHEBI:15378"/>
        <dbReference type="ChEBI" id="CHEBI:57692"/>
        <dbReference type="ChEBI" id="CHEBI:58307"/>
        <dbReference type="ChEBI" id="CHEBI:61406"/>
        <dbReference type="ChEBI" id="CHEBI:61430"/>
    </reaction>
</comment>
<evidence type="ECO:0000256" key="27">
    <source>
        <dbReference type="RuleBase" id="RU362125"/>
    </source>
</evidence>
<comment type="catalytic activity">
    <reaction evidence="17">
        <text>dodecanoyl-CoA + oxidized [electron-transfer flavoprotein] + H(+) = (2E)-dodecenoyl-CoA + reduced [electron-transfer flavoprotein]</text>
        <dbReference type="Rhea" id="RHEA:47296"/>
        <dbReference type="Rhea" id="RHEA-COMP:10685"/>
        <dbReference type="Rhea" id="RHEA-COMP:10686"/>
        <dbReference type="ChEBI" id="CHEBI:15378"/>
        <dbReference type="ChEBI" id="CHEBI:57330"/>
        <dbReference type="ChEBI" id="CHEBI:57375"/>
        <dbReference type="ChEBI" id="CHEBI:57692"/>
        <dbReference type="ChEBI" id="CHEBI:58307"/>
    </reaction>
</comment>
<evidence type="ECO:0000256" key="10">
    <source>
        <dbReference type="ARBA" id="ARBA00022832"/>
    </source>
</evidence>
<comment type="function">
    <text evidence="22">Acyl-CoA dehydrogenase that exhibits broad specificity for linear acyl-CoA substrates, with a preference for long-chain substrates.</text>
</comment>
<protein>
    <recommendedName>
        <fullName evidence="23">Broad-specificity linear acyl-CoA dehydrogenase FadE5</fullName>
        <ecNumber evidence="7">1.3.8.1</ecNumber>
        <ecNumber evidence="5">1.3.8.7</ecNumber>
        <ecNumber evidence="6">1.3.8.8</ecNumber>
    </recommendedName>
    <alternativeName>
        <fullName evidence="25">Long-chain-acyl-CoA dehydrogenase</fullName>
    </alternativeName>
    <alternativeName>
        <fullName evidence="26">Medium-chain-acyl-CoA dehydrogenase</fullName>
    </alternativeName>
    <alternativeName>
        <fullName evidence="24">Short-chain-acyl-CoA dehydrogenase</fullName>
    </alternativeName>
</protein>
<comment type="pathway">
    <text evidence="2">Lipid metabolism; fatty acid metabolism.</text>
</comment>
<dbReference type="Pfam" id="PF12806">
    <property type="entry name" value="Acyl-CoA_dh_C"/>
    <property type="match status" value="1"/>
</dbReference>
<dbReference type="FunFam" id="1.20.140.10:FF:000016">
    <property type="entry name" value="Acyl-CoA dehydrogenase FadE5"/>
    <property type="match status" value="1"/>
</dbReference>
<gene>
    <name evidence="31" type="ORF">Phou_039710</name>
</gene>
<evidence type="ECO:0000256" key="23">
    <source>
        <dbReference type="ARBA" id="ARBA00069359"/>
    </source>
</evidence>
<dbReference type="SUPFAM" id="SSF47203">
    <property type="entry name" value="Acyl-CoA dehydrogenase C-terminal domain-like"/>
    <property type="match status" value="1"/>
</dbReference>
<evidence type="ECO:0000256" key="3">
    <source>
        <dbReference type="ARBA" id="ARBA00009347"/>
    </source>
</evidence>
<comment type="catalytic activity">
    <reaction evidence="20">
        <text>octadecanoyl-CoA + oxidized [electron-transfer flavoprotein] + H(+) = (2E)-octadecenoyl-CoA + reduced [electron-transfer flavoprotein]</text>
        <dbReference type="Rhea" id="RHEA:47240"/>
        <dbReference type="Rhea" id="RHEA-COMP:10685"/>
        <dbReference type="Rhea" id="RHEA-COMP:10686"/>
        <dbReference type="ChEBI" id="CHEBI:15378"/>
        <dbReference type="ChEBI" id="CHEBI:57394"/>
        <dbReference type="ChEBI" id="CHEBI:57692"/>
        <dbReference type="ChEBI" id="CHEBI:58307"/>
        <dbReference type="ChEBI" id="CHEBI:71412"/>
    </reaction>
</comment>
<evidence type="ECO:0000256" key="20">
    <source>
        <dbReference type="ARBA" id="ARBA00050877"/>
    </source>
</evidence>
<feature type="domain" description="Acetyl-CoA dehydrogenase-like C-terminal" evidence="30">
    <location>
        <begin position="481"/>
        <end position="614"/>
    </location>
</feature>
<evidence type="ECO:0000256" key="18">
    <source>
        <dbReference type="ARBA" id="ARBA00050695"/>
    </source>
</evidence>
<evidence type="ECO:0000256" key="4">
    <source>
        <dbReference type="ARBA" id="ARBA00011738"/>
    </source>
</evidence>
<comment type="catalytic activity">
    <reaction evidence="14">
        <text>hexanoyl-CoA + oxidized [electron-transfer flavoprotein] + H(+) = (2E)-hexenoyl-CoA + reduced [electron-transfer flavoprotein]</text>
        <dbReference type="Rhea" id="RHEA:43464"/>
        <dbReference type="Rhea" id="RHEA-COMP:10685"/>
        <dbReference type="Rhea" id="RHEA-COMP:10686"/>
        <dbReference type="ChEBI" id="CHEBI:15378"/>
        <dbReference type="ChEBI" id="CHEBI:57692"/>
        <dbReference type="ChEBI" id="CHEBI:58307"/>
        <dbReference type="ChEBI" id="CHEBI:62077"/>
        <dbReference type="ChEBI" id="CHEBI:62620"/>
    </reaction>
</comment>
<evidence type="ECO:0000256" key="17">
    <source>
        <dbReference type="ARBA" id="ARBA00050336"/>
    </source>
</evidence>
<dbReference type="InterPro" id="IPR009075">
    <property type="entry name" value="AcylCo_DH/oxidase_C"/>
</dbReference>
<comment type="catalytic activity">
    <reaction evidence="21">
        <text>oxidized [electron-transfer flavoprotein] + hexadecanoyl-CoA + H(+) = (2E)-hexadecenoyl-CoA + reduced [electron-transfer flavoprotein]</text>
        <dbReference type="Rhea" id="RHEA:43448"/>
        <dbReference type="Rhea" id="RHEA-COMP:10685"/>
        <dbReference type="Rhea" id="RHEA-COMP:10686"/>
        <dbReference type="ChEBI" id="CHEBI:15378"/>
        <dbReference type="ChEBI" id="CHEBI:57379"/>
        <dbReference type="ChEBI" id="CHEBI:57692"/>
        <dbReference type="ChEBI" id="CHEBI:58307"/>
        <dbReference type="ChEBI" id="CHEBI:61526"/>
    </reaction>
</comment>
<dbReference type="EC" id="1.3.8.8" evidence="6"/>
<evidence type="ECO:0000256" key="16">
    <source>
        <dbReference type="ARBA" id="ARBA00050315"/>
    </source>
</evidence>
<comment type="catalytic activity">
    <reaction evidence="13">
        <text>a medium-chain 2,3-saturated fatty acyl-CoA + oxidized [electron-transfer flavoprotein] + H(+) = a medium-chain (2E)-enoyl-CoA + reduced [electron-transfer flavoprotein]</text>
        <dbReference type="Rhea" id="RHEA:14477"/>
        <dbReference type="Rhea" id="RHEA-COMP:10685"/>
        <dbReference type="Rhea" id="RHEA-COMP:10686"/>
        <dbReference type="ChEBI" id="CHEBI:15378"/>
        <dbReference type="ChEBI" id="CHEBI:57692"/>
        <dbReference type="ChEBI" id="CHEBI:58307"/>
        <dbReference type="ChEBI" id="CHEBI:83723"/>
        <dbReference type="ChEBI" id="CHEBI:83726"/>
        <dbReference type="EC" id="1.3.8.7"/>
    </reaction>
</comment>
<comment type="catalytic activity">
    <reaction evidence="15">
        <text>a long-chain 2,3-saturated fatty acyl-CoA + oxidized [electron-transfer flavoprotein] + H(+) = a long-chain (2E)-enoyl-CoA + reduced [electron-transfer flavoprotein]</text>
        <dbReference type="Rhea" id="RHEA:17721"/>
        <dbReference type="Rhea" id="RHEA-COMP:10685"/>
        <dbReference type="Rhea" id="RHEA-COMP:10686"/>
        <dbReference type="ChEBI" id="CHEBI:15378"/>
        <dbReference type="ChEBI" id="CHEBI:57692"/>
        <dbReference type="ChEBI" id="CHEBI:58307"/>
        <dbReference type="ChEBI" id="CHEBI:83721"/>
        <dbReference type="ChEBI" id="CHEBI:83727"/>
        <dbReference type="EC" id="1.3.8.8"/>
    </reaction>
</comment>
<dbReference type="InterPro" id="IPR052166">
    <property type="entry name" value="Diverse_Acyl-CoA_DH"/>
</dbReference>
<evidence type="ECO:0000313" key="31">
    <source>
        <dbReference type="EMBL" id="GFJ79791.1"/>
    </source>
</evidence>
<comment type="caution">
    <text evidence="31">The sequence shown here is derived from an EMBL/GenBank/DDBJ whole genome shotgun (WGS) entry which is preliminary data.</text>
</comment>
<dbReference type="Pfam" id="PF00441">
    <property type="entry name" value="Acyl-CoA_dh_1"/>
    <property type="match status" value="1"/>
</dbReference>
<keyword evidence="32" id="KW-1185">Reference proteome</keyword>
<evidence type="ECO:0000256" key="1">
    <source>
        <dbReference type="ARBA" id="ARBA00001974"/>
    </source>
</evidence>
<evidence type="ECO:0000256" key="14">
    <source>
        <dbReference type="ARBA" id="ARBA00048375"/>
    </source>
</evidence>
<proteinExistence type="inferred from homology"/>
<dbReference type="SUPFAM" id="SSF56645">
    <property type="entry name" value="Acyl-CoA dehydrogenase NM domain-like"/>
    <property type="match status" value="1"/>
</dbReference>
<evidence type="ECO:0000259" key="29">
    <source>
        <dbReference type="Pfam" id="PF02770"/>
    </source>
</evidence>
<dbReference type="GO" id="GO:0005886">
    <property type="term" value="C:plasma membrane"/>
    <property type="evidence" value="ECO:0007669"/>
    <property type="project" value="TreeGrafter"/>
</dbReference>
<comment type="similarity">
    <text evidence="3 27">Belongs to the acyl-CoA dehydrogenase family.</text>
</comment>
<dbReference type="FunFam" id="2.40.110.20:FF:000001">
    <property type="entry name" value="Acyl-CoA dehydrogenase AidB"/>
    <property type="match status" value="1"/>
</dbReference>
<evidence type="ECO:0000256" key="19">
    <source>
        <dbReference type="ARBA" id="ARBA00050703"/>
    </source>
</evidence>
<evidence type="ECO:0000256" key="7">
    <source>
        <dbReference type="ARBA" id="ARBA00012046"/>
    </source>
</evidence>
<feature type="domain" description="Acyl-CoA dehydrogenase/oxidase C-terminal" evidence="28">
    <location>
        <begin position="292"/>
        <end position="461"/>
    </location>
</feature>
<dbReference type="EC" id="1.3.8.1" evidence="7"/>
<dbReference type="InterPro" id="IPR006091">
    <property type="entry name" value="Acyl-CoA_Oxase/DH_mid-dom"/>
</dbReference>
<accession>A0A6V8KBJ4</accession>
<dbReference type="Gene3D" id="2.40.110.20">
    <property type="match status" value="1"/>
</dbReference>
<reference evidence="31 32" key="1">
    <citation type="submission" date="2020-03" db="EMBL/GenBank/DDBJ databases">
        <title>Whole genome shotgun sequence of Phytohabitans houttuyneae NBRC 108639.</title>
        <authorList>
            <person name="Komaki H."/>
            <person name="Tamura T."/>
        </authorList>
    </citation>
    <scope>NUCLEOTIDE SEQUENCE [LARGE SCALE GENOMIC DNA]</scope>
    <source>
        <strain evidence="31 32">NBRC 108639</strain>
    </source>
</reference>
<comment type="catalytic activity">
    <reaction evidence="16">
        <text>a short-chain 2,3-saturated fatty acyl-CoA + oxidized [electron-transfer flavoprotein] + H(+) = a short-chain (2E)-enoyl-CoA + reduced [electron-transfer flavoprotein]</text>
        <dbReference type="Rhea" id="RHEA:47196"/>
        <dbReference type="Rhea" id="RHEA-COMP:10685"/>
        <dbReference type="Rhea" id="RHEA-COMP:10686"/>
        <dbReference type="ChEBI" id="CHEBI:15378"/>
        <dbReference type="ChEBI" id="CHEBI:57692"/>
        <dbReference type="ChEBI" id="CHEBI:58307"/>
        <dbReference type="ChEBI" id="CHEBI:87487"/>
        <dbReference type="ChEBI" id="CHEBI:87488"/>
        <dbReference type="EC" id="1.3.8.1"/>
    </reaction>
</comment>
<evidence type="ECO:0000256" key="9">
    <source>
        <dbReference type="ARBA" id="ARBA00022827"/>
    </source>
</evidence>
<keyword evidence="8 27" id="KW-0285">Flavoprotein</keyword>
<dbReference type="EC" id="1.3.8.7" evidence="5"/>
<dbReference type="InterPro" id="IPR036250">
    <property type="entry name" value="AcylCo_DH-like_C"/>
</dbReference>
<comment type="subunit">
    <text evidence="4">Homodimer.</text>
</comment>
<evidence type="ECO:0000256" key="24">
    <source>
        <dbReference type="ARBA" id="ARBA00075470"/>
    </source>
</evidence>
<dbReference type="PANTHER" id="PTHR42803">
    <property type="entry name" value="ACYL-COA DEHYDROGENASE"/>
    <property type="match status" value="1"/>
</dbReference>
<evidence type="ECO:0000259" key="28">
    <source>
        <dbReference type="Pfam" id="PF00441"/>
    </source>
</evidence>
<dbReference type="Pfam" id="PF02770">
    <property type="entry name" value="Acyl-CoA_dh_M"/>
    <property type="match status" value="1"/>
</dbReference>
<keyword evidence="10" id="KW-0276">Fatty acid metabolism</keyword>
<dbReference type="InterPro" id="IPR009100">
    <property type="entry name" value="AcylCoA_DH/oxidase_NM_dom_sf"/>
</dbReference>
<evidence type="ECO:0000256" key="25">
    <source>
        <dbReference type="ARBA" id="ARBA00077090"/>
    </source>
</evidence>
<dbReference type="GO" id="GO:0070991">
    <property type="term" value="F:medium-chain fatty acyl-CoA dehydrogenase activity"/>
    <property type="evidence" value="ECO:0007669"/>
    <property type="project" value="UniProtKB-EC"/>
</dbReference>
<comment type="cofactor">
    <cofactor evidence="1 27">
        <name>FAD</name>
        <dbReference type="ChEBI" id="CHEBI:57692"/>
    </cofactor>
</comment>
<sequence>MTHYKSNVRDLEFNLFEVFGGEAQAFGQAPYSDIDADTARSILGEMDRLAREDLAAGFSAGDRTPPVFDPATHSVAMPEAFRKSYEAFMKAEFWRLDLPEVIGGTPAPRVFWWALADLVLGSNAPVWMYASGPSFATTLHREGTAEQKEWAKLFVEKRWASTMVLTEPDAGSDVGAGRTRAIPQPDGSFHIEGVKRFITSGEHDLSENIIHYVLARPVGVEGVGGPGTKGLSLFVVPKFHFDPATGELGERNGVFATNVEHKMGLKVSTTCELTFGEHGVPAKGWLLGDVHEGIRQMFLIIEYARMMVGTKAIATLSTGYLNALEYAKERVQGADLLQMSDKTAPRVTITHHPDVRRSLMLQKSYAEGLRALVMYTATWQDRINLAEAAGDERAAKVAKRINDFLLPLVKGVGSERAYEMLGHEALQTYGGSGYLQDYPLEQYVRDSKIDTLYEGTTAIQSLDLFFRKVVRDGGKALMTVAGEIQSFLESEGGNGQLKEERLALGKALAEVQTILGTMTGWLGEAQGGEPRALYKVGLNSRRLLLALGDLIIAWLLQRQADVALRALAGEPSAADKSFYEGKVAAARFFAHEVLPRIGADRRIIESTNLELMDLAEDAF</sequence>
<evidence type="ECO:0000256" key="12">
    <source>
        <dbReference type="ARBA" id="ARBA00023098"/>
    </source>
</evidence>
<evidence type="ECO:0000256" key="21">
    <source>
        <dbReference type="ARBA" id="ARBA00052387"/>
    </source>
</evidence>
<evidence type="ECO:0000256" key="2">
    <source>
        <dbReference type="ARBA" id="ARBA00004872"/>
    </source>
</evidence>
<keyword evidence="9 27" id="KW-0274">FAD</keyword>
<dbReference type="AlphaFoldDB" id="A0A6V8KBJ4"/>
<dbReference type="RefSeq" id="WP_173057289.1">
    <property type="nucleotide sequence ID" value="NZ_BAABGO010000011.1"/>
</dbReference>
<evidence type="ECO:0000259" key="30">
    <source>
        <dbReference type="Pfam" id="PF12806"/>
    </source>
</evidence>
<evidence type="ECO:0000313" key="32">
    <source>
        <dbReference type="Proteomes" id="UP000482800"/>
    </source>
</evidence>
<dbReference type="EMBL" id="BLPF01000001">
    <property type="protein sequence ID" value="GFJ79791.1"/>
    <property type="molecule type" value="Genomic_DNA"/>
</dbReference>
<evidence type="ECO:0000256" key="26">
    <source>
        <dbReference type="ARBA" id="ARBA00077336"/>
    </source>
</evidence>
<dbReference type="Gene3D" id="1.20.140.10">
    <property type="entry name" value="Butyryl-CoA Dehydrogenase, subunit A, domain 3"/>
    <property type="match status" value="1"/>
</dbReference>
<dbReference type="InterPro" id="IPR025878">
    <property type="entry name" value="Acyl-CoA_dh-like_C_dom"/>
</dbReference>
<keyword evidence="12" id="KW-0443">Lipid metabolism</keyword>
<reference evidence="31 32" key="2">
    <citation type="submission" date="2020-03" db="EMBL/GenBank/DDBJ databases">
        <authorList>
            <person name="Ichikawa N."/>
            <person name="Kimura A."/>
            <person name="Kitahashi Y."/>
            <person name="Uohara A."/>
        </authorList>
    </citation>
    <scope>NUCLEOTIDE SEQUENCE [LARGE SCALE GENOMIC DNA]</scope>
    <source>
        <strain evidence="31 32">NBRC 108639</strain>
    </source>
</reference>
<keyword evidence="11 27" id="KW-0560">Oxidoreductase</keyword>
<evidence type="ECO:0000256" key="8">
    <source>
        <dbReference type="ARBA" id="ARBA00022630"/>
    </source>
</evidence>
<organism evidence="31 32">
    <name type="scientific">Phytohabitans houttuyneae</name>
    <dbReference type="NCBI Taxonomy" id="1076126"/>
    <lineage>
        <taxon>Bacteria</taxon>
        <taxon>Bacillati</taxon>
        <taxon>Actinomycetota</taxon>
        <taxon>Actinomycetes</taxon>
        <taxon>Micromonosporales</taxon>
        <taxon>Micromonosporaceae</taxon>
    </lineage>
</organism>